<name>A0A396AW15_PHOVU</name>
<gene>
    <name evidence="5" type="ORF">DW105_06540</name>
    <name evidence="4" type="ORF">DXC44_06460</name>
</gene>
<accession>A0A396AW15</accession>
<dbReference type="Proteomes" id="UP000283958">
    <property type="component" value="Unassembled WGS sequence"/>
</dbReference>
<dbReference type="RefSeq" id="WP_117677959.1">
    <property type="nucleotide sequence ID" value="NZ_JACBPU010000002.1"/>
</dbReference>
<evidence type="ECO:0000259" key="3">
    <source>
        <dbReference type="Pfam" id="PF02709"/>
    </source>
</evidence>
<evidence type="ECO:0000313" key="4">
    <source>
        <dbReference type="EMBL" id="RGL87499.1"/>
    </source>
</evidence>
<keyword evidence="1 4" id="KW-0808">Transferase</keyword>
<organism evidence="4 6">
    <name type="scientific">Phocaeicola vulgatus</name>
    <name type="common">Bacteroides vulgatus</name>
    <dbReference type="NCBI Taxonomy" id="821"/>
    <lineage>
        <taxon>Bacteria</taxon>
        <taxon>Pseudomonadati</taxon>
        <taxon>Bacteroidota</taxon>
        <taxon>Bacteroidia</taxon>
        <taxon>Bacteroidales</taxon>
        <taxon>Bacteroidaceae</taxon>
        <taxon>Phocaeicola</taxon>
    </lineage>
</organism>
<feature type="domain" description="Glycosyltransferase 2-like" evidence="2">
    <location>
        <begin position="4"/>
        <end position="126"/>
    </location>
</feature>
<evidence type="ECO:0000313" key="5">
    <source>
        <dbReference type="EMBL" id="RHJ78458.1"/>
    </source>
</evidence>
<dbReference type="InterPro" id="IPR027791">
    <property type="entry name" value="Galactosyl_T_C"/>
</dbReference>
<proteinExistence type="predicted"/>
<evidence type="ECO:0000313" key="6">
    <source>
        <dbReference type="Proteomes" id="UP000261278"/>
    </source>
</evidence>
<dbReference type="EMBL" id="QRMN01000011">
    <property type="protein sequence ID" value="RHJ78458.1"/>
    <property type="molecule type" value="Genomic_DNA"/>
</dbReference>
<reference evidence="6 7" key="1">
    <citation type="submission" date="2018-08" db="EMBL/GenBank/DDBJ databases">
        <title>A genome reference for cultivated species of the human gut microbiota.</title>
        <authorList>
            <person name="Zou Y."/>
            <person name="Xue W."/>
            <person name="Luo G."/>
        </authorList>
    </citation>
    <scope>NUCLEOTIDE SEQUENCE [LARGE SCALE GENOMIC DNA]</scope>
    <source>
        <strain evidence="5 7">AM09-18</strain>
        <strain evidence="4 6">TF05-18</strain>
    </source>
</reference>
<evidence type="ECO:0000259" key="2">
    <source>
        <dbReference type="Pfam" id="PF00535"/>
    </source>
</evidence>
<dbReference type="InterPro" id="IPR001173">
    <property type="entry name" value="Glyco_trans_2-like"/>
</dbReference>
<protein>
    <submittedName>
        <fullName evidence="4">Glycosyltransferase</fullName>
    </submittedName>
</protein>
<evidence type="ECO:0000256" key="1">
    <source>
        <dbReference type="ARBA" id="ARBA00022679"/>
    </source>
</evidence>
<dbReference type="InterPro" id="IPR029044">
    <property type="entry name" value="Nucleotide-diphossugar_trans"/>
</dbReference>
<dbReference type="SUPFAM" id="SSF53448">
    <property type="entry name" value="Nucleotide-diphospho-sugar transferases"/>
    <property type="match status" value="1"/>
</dbReference>
<dbReference type="Proteomes" id="UP000261278">
    <property type="component" value="Unassembled WGS sequence"/>
</dbReference>
<sequence length="262" mass="30691">MKVSLVISTYNWKEALKLCLLSVTKQTLIPTEVIIADDGSRMDTRLLIEDFQHHFPCPIKHVWHEDDGWKKCVIMNKAFAICEGDYIIEIDGDIIMHSHFIQDHISEARQGYFLVGSRSKINEKLSCRLLQEGNYQLSFLTKGVYRKFNALRLPWISSLFHSYKQNKKERGCNISFWKKDLLEVNGYDERFIGYGFEDIDLPARLRRLGIKKRFIKFKAIEYHIHHKAAATKKDMSTNEKIFNENNQKGIIKCPKGIEQYIT</sequence>
<dbReference type="PANTHER" id="PTHR43685:SF3">
    <property type="entry name" value="SLR2126 PROTEIN"/>
    <property type="match status" value="1"/>
</dbReference>
<dbReference type="Pfam" id="PF00535">
    <property type="entry name" value="Glycos_transf_2"/>
    <property type="match status" value="1"/>
</dbReference>
<dbReference type="CDD" id="cd06420">
    <property type="entry name" value="GT2_Chondriotin_Pol_N"/>
    <property type="match status" value="1"/>
</dbReference>
<dbReference type="InterPro" id="IPR050834">
    <property type="entry name" value="Glycosyltransf_2"/>
</dbReference>
<dbReference type="PANTHER" id="PTHR43685">
    <property type="entry name" value="GLYCOSYLTRANSFERASE"/>
    <property type="match status" value="1"/>
</dbReference>
<dbReference type="Gene3D" id="3.90.550.10">
    <property type="entry name" value="Spore Coat Polysaccharide Biosynthesis Protein SpsA, Chain A"/>
    <property type="match status" value="1"/>
</dbReference>
<evidence type="ECO:0000313" key="7">
    <source>
        <dbReference type="Proteomes" id="UP000283958"/>
    </source>
</evidence>
<comment type="caution">
    <text evidence="4">The sequence shown here is derived from an EMBL/GenBank/DDBJ whole genome shotgun (WGS) entry which is preliminary data.</text>
</comment>
<feature type="domain" description="Galactosyltransferase C-terminal" evidence="3">
    <location>
        <begin position="158"/>
        <end position="227"/>
    </location>
</feature>
<dbReference type="Pfam" id="PF02709">
    <property type="entry name" value="Glyco_transf_7C"/>
    <property type="match status" value="1"/>
</dbReference>
<dbReference type="EMBL" id="QSSN01000005">
    <property type="protein sequence ID" value="RGL87499.1"/>
    <property type="molecule type" value="Genomic_DNA"/>
</dbReference>
<dbReference type="GO" id="GO:0016740">
    <property type="term" value="F:transferase activity"/>
    <property type="evidence" value="ECO:0007669"/>
    <property type="project" value="UniProtKB-KW"/>
</dbReference>
<dbReference type="AlphaFoldDB" id="A0A396AW15"/>